<accession>A0A0B6YRC2</accession>
<dbReference type="AlphaFoldDB" id="A0A0B6YRC2"/>
<proteinExistence type="predicted"/>
<dbReference type="EMBL" id="HACG01011827">
    <property type="protein sequence ID" value="CEK58692.1"/>
    <property type="molecule type" value="Transcribed_RNA"/>
</dbReference>
<reference evidence="1" key="1">
    <citation type="submission" date="2014-12" db="EMBL/GenBank/DDBJ databases">
        <title>Insight into the proteome of Arion vulgaris.</title>
        <authorList>
            <person name="Aradska J."/>
            <person name="Bulat T."/>
            <person name="Smidak R."/>
            <person name="Sarate P."/>
            <person name="Gangsoo J."/>
            <person name="Sialana F."/>
            <person name="Bilban M."/>
            <person name="Lubec G."/>
        </authorList>
    </citation>
    <scope>NUCLEOTIDE SEQUENCE</scope>
    <source>
        <tissue evidence="1">Skin</tissue>
    </source>
</reference>
<name>A0A0B6YRC2_9EUPU</name>
<gene>
    <name evidence="1" type="primary">ORF33902</name>
</gene>
<organism evidence="1">
    <name type="scientific">Arion vulgaris</name>
    <dbReference type="NCBI Taxonomy" id="1028688"/>
    <lineage>
        <taxon>Eukaryota</taxon>
        <taxon>Metazoa</taxon>
        <taxon>Spiralia</taxon>
        <taxon>Lophotrochozoa</taxon>
        <taxon>Mollusca</taxon>
        <taxon>Gastropoda</taxon>
        <taxon>Heterobranchia</taxon>
        <taxon>Euthyneura</taxon>
        <taxon>Panpulmonata</taxon>
        <taxon>Eupulmonata</taxon>
        <taxon>Stylommatophora</taxon>
        <taxon>Helicina</taxon>
        <taxon>Arionoidea</taxon>
        <taxon>Arionidae</taxon>
        <taxon>Arion</taxon>
    </lineage>
</organism>
<protein>
    <submittedName>
        <fullName evidence="1">Uncharacterized protein</fullName>
    </submittedName>
</protein>
<sequence length="71" mass="8380">MDTRGVSFVLLRLWDENTDIDIEFIQHFKKFESSHCTSRTGCLRSRMRSVNSEPWEPSTSTLFNIWGRLIT</sequence>
<evidence type="ECO:0000313" key="1">
    <source>
        <dbReference type="EMBL" id="CEK58692.1"/>
    </source>
</evidence>